<comment type="similarity">
    <text evidence="6">Belongs to the TVP38/TMEM64 family.</text>
</comment>
<feature type="transmembrane region" description="Helical" evidence="6">
    <location>
        <begin position="360"/>
        <end position="380"/>
    </location>
</feature>
<feature type="transmembrane region" description="Helical" evidence="6">
    <location>
        <begin position="301"/>
        <end position="320"/>
    </location>
</feature>
<dbReference type="STRING" id="84135.GCA_001052115_00665"/>
<evidence type="ECO:0000259" key="7">
    <source>
        <dbReference type="Pfam" id="PF09335"/>
    </source>
</evidence>
<feature type="transmembrane region" description="Helical" evidence="6">
    <location>
        <begin position="62"/>
        <end position="88"/>
    </location>
</feature>
<feature type="transmembrane region" description="Helical" evidence="6">
    <location>
        <begin position="165"/>
        <end position="183"/>
    </location>
</feature>
<feature type="transmembrane region" description="Helical" evidence="6">
    <location>
        <begin position="38"/>
        <end position="55"/>
    </location>
</feature>
<feature type="transmembrane region" description="Helical" evidence="6">
    <location>
        <begin position="327"/>
        <end position="348"/>
    </location>
</feature>
<proteinExistence type="inferred from homology"/>
<dbReference type="EMBL" id="PNGT01000007">
    <property type="protein sequence ID" value="PMC52116.1"/>
    <property type="molecule type" value="Genomic_DNA"/>
</dbReference>
<organism evidence="8 9">
    <name type="scientific">Gemella sanguinis</name>
    <dbReference type="NCBI Taxonomy" id="84135"/>
    <lineage>
        <taxon>Bacteria</taxon>
        <taxon>Bacillati</taxon>
        <taxon>Bacillota</taxon>
        <taxon>Bacilli</taxon>
        <taxon>Bacillales</taxon>
        <taxon>Gemellaceae</taxon>
        <taxon>Gemella</taxon>
    </lineage>
</organism>
<keyword evidence="3 6" id="KW-0812">Transmembrane</keyword>
<sequence length="408" mass="45615">MKRLRLLFYFTTIGIALGYFFAVLLSFFVQYAMLADESLVVFVWTVYGIMTGFVFKKIGNKYGFFIIEGLILIMMLIAGRMNILYYITKEVLGLTSVKQVQTPFLIALVLINLINLYIVLTRSKYQKVYTKEELKELKEKEVKLSDLRHVDPEEEKRMKQQRKKVRIITLAGFAIFFAVYFAVPSFKSGINTAFATLSQFDTNAVIEYLRGWGAWAAVVSAILMVLQSIAAPIPAFLITLSNAAIFGWVIGAILSWSSAMAGAAVCFYIARGLGRDVVEKLTSKGAMASVDVFFERYGDRAILICRLLPFVSFDFVSYGAGLTNMGFWRFFVATGVGQLPATIVYSYVGGTLSGGARNLFIGLMCLFALSIVIGIMRRIYNDKHKVEEEKAAAHTDKIEKSEVTEAAK</sequence>
<keyword evidence="4 6" id="KW-1133">Transmembrane helix</keyword>
<dbReference type="AlphaFoldDB" id="A0A2N6SDW8"/>
<evidence type="ECO:0000256" key="6">
    <source>
        <dbReference type="RuleBase" id="RU366058"/>
    </source>
</evidence>
<dbReference type="Proteomes" id="UP000235670">
    <property type="component" value="Unassembled WGS sequence"/>
</dbReference>
<comment type="subcellular location">
    <subcellularLocation>
        <location evidence="1 6">Cell membrane</location>
        <topology evidence="1 6">Multi-pass membrane protein</topology>
    </subcellularLocation>
</comment>
<dbReference type="OrthoDB" id="9812980at2"/>
<evidence type="ECO:0000313" key="9">
    <source>
        <dbReference type="Proteomes" id="UP000235670"/>
    </source>
</evidence>
<evidence type="ECO:0000256" key="5">
    <source>
        <dbReference type="ARBA" id="ARBA00023136"/>
    </source>
</evidence>
<dbReference type="Pfam" id="PF09335">
    <property type="entry name" value="VTT_dom"/>
    <property type="match status" value="1"/>
</dbReference>
<evidence type="ECO:0000256" key="1">
    <source>
        <dbReference type="ARBA" id="ARBA00004651"/>
    </source>
</evidence>
<evidence type="ECO:0000313" key="8">
    <source>
        <dbReference type="EMBL" id="PMC52116.1"/>
    </source>
</evidence>
<reference evidence="8 9" key="1">
    <citation type="submission" date="2017-09" db="EMBL/GenBank/DDBJ databases">
        <title>Bacterial strain isolated from the female urinary microbiota.</title>
        <authorList>
            <person name="Thomas-White K."/>
            <person name="Kumar N."/>
            <person name="Forster S."/>
            <person name="Putonti C."/>
            <person name="Lawley T."/>
            <person name="Wolfe A.J."/>
        </authorList>
    </citation>
    <scope>NUCLEOTIDE SEQUENCE [LARGE SCALE GENOMIC DNA]</scope>
    <source>
        <strain evidence="8 9">UMB0186</strain>
    </source>
</reference>
<comment type="caution">
    <text evidence="6">Lacks conserved residue(s) required for the propagation of feature annotation.</text>
</comment>
<feature type="transmembrane region" description="Helical" evidence="6">
    <location>
        <begin position="7"/>
        <end position="32"/>
    </location>
</feature>
<evidence type="ECO:0000256" key="3">
    <source>
        <dbReference type="ARBA" id="ARBA00022692"/>
    </source>
</evidence>
<dbReference type="PANTHER" id="PTHR12677">
    <property type="entry name" value="GOLGI APPARATUS MEMBRANE PROTEIN TVP38-RELATED"/>
    <property type="match status" value="1"/>
</dbReference>
<gene>
    <name evidence="8" type="ORF">CJ218_06865</name>
</gene>
<comment type="caution">
    <text evidence="8">The sequence shown here is derived from an EMBL/GenBank/DDBJ whole genome shotgun (WGS) entry which is preliminary data.</text>
</comment>
<keyword evidence="2 6" id="KW-1003">Cell membrane</keyword>
<feature type="domain" description="VTT" evidence="7">
    <location>
        <begin position="233"/>
        <end position="349"/>
    </location>
</feature>
<accession>A0A2N6SDW8</accession>
<keyword evidence="5 6" id="KW-0472">Membrane</keyword>
<feature type="transmembrane region" description="Helical" evidence="6">
    <location>
        <begin position="100"/>
        <end position="120"/>
    </location>
</feature>
<feature type="transmembrane region" description="Helical" evidence="6">
    <location>
        <begin position="212"/>
        <end position="238"/>
    </location>
</feature>
<protein>
    <recommendedName>
        <fullName evidence="6">TVP38/TMEM64 family membrane protein</fullName>
    </recommendedName>
</protein>
<evidence type="ECO:0000256" key="2">
    <source>
        <dbReference type="ARBA" id="ARBA00022475"/>
    </source>
</evidence>
<dbReference type="InterPro" id="IPR015414">
    <property type="entry name" value="TMEM64"/>
</dbReference>
<dbReference type="PANTHER" id="PTHR12677:SF59">
    <property type="entry name" value="GOLGI APPARATUS MEMBRANE PROTEIN TVP38-RELATED"/>
    <property type="match status" value="1"/>
</dbReference>
<feature type="transmembrane region" description="Helical" evidence="6">
    <location>
        <begin position="245"/>
        <end position="270"/>
    </location>
</feature>
<name>A0A2N6SDW8_9BACL</name>
<evidence type="ECO:0000256" key="4">
    <source>
        <dbReference type="ARBA" id="ARBA00022989"/>
    </source>
</evidence>
<dbReference type="RefSeq" id="WP_065378316.1">
    <property type="nucleotide sequence ID" value="NZ_JAPWBY010000020.1"/>
</dbReference>
<dbReference type="GO" id="GO:0005886">
    <property type="term" value="C:plasma membrane"/>
    <property type="evidence" value="ECO:0007669"/>
    <property type="project" value="UniProtKB-SubCell"/>
</dbReference>
<dbReference type="InterPro" id="IPR032816">
    <property type="entry name" value="VTT_dom"/>
</dbReference>